<sequence>MRFLDDLGSIIIITNATTGTGKFPNSDSCACSRKPHAPRQTPIPPLVIMNPKQRLWPWKKNALSFKPKQHRDTQFKTKADRNPLLLPEIAFAVCEYLANADLHSLCLSCRSLFHPAVRRLWRHIRIRDNEKLLRLERTLARNDTSSADYPAFVHVFECHFHVQAKDFKHFLFPNLCSALIFPPYLAPSAPIATYFPMLHLACPNLVDVVCRSSMSQDFERCLLDIPHNQLRTLGMWGSSPFVGLGAVVRNHRVSLRRVQLNRADAVVLLALTECTELREIIYNTDPPFWDSDRDALTAFCTAPAVAKLTRLCSRNWFDLQDRHLAAVARTSGVNLVCVRLLGSPRFRDSFKVLAHHCPNLEILDADAMEQSDLEDIITRCRRLKELHVQNNIFWAINCLRPLIDLPPYTHTLEVLNLRRFNIDSHFARRLLMELPRLSQFTPGEGCSQSDVNWLVKSLKKKMGREAFRVGPLGVTIFRIGTKGRFFDWDAPWIE</sequence>
<dbReference type="EMBL" id="RBNJ01016605">
    <property type="protein sequence ID" value="RUS24265.1"/>
    <property type="molecule type" value="Genomic_DNA"/>
</dbReference>
<protein>
    <recommendedName>
        <fullName evidence="3">F-box domain-containing protein</fullName>
    </recommendedName>
</protein>
<reference evidence="1 2" key="1">
    <citation type="journal article" date="2018" name="New Phytol.">
        <title>Phylogenomics of Endogonaceae and evolution of mycorrhizas within Mucoromycota.</title>
        <authorList>
            <person name="Chang Y."/>
            <person name="Desiro A."/>
            <person name="Na H."/>
            <person name="Sandor L."/>
            <person name="Lipzen A."/>
            <person name="Clum A."/>
            <person name="Barry K."/>
            <person name="Grigoriev I.V."/>
            <person name="Martin F.M."/>
            <person name="Stajich J.E."/>
            <person name="Smith M.E."/>
            <person name="Bonito G."/>
            <person name="Spatafora J.W."/>
        </authorList>
    </citation>
    <scope>NUCLEOTIDE SEQUENCE [LARGE SCALE GENOMIC DNA]</scope>
    <source>
        <strain evidence="1 2">AD002</strain>
    </source>
</reference>
<comment type="caution">
    <text evidence="1">The sequence shown here is derived from an EMBL/GenBank/DDBJ whole genome shotgun (WGS) entry which is preliminary data.</text>
</comment>
<dbReference type="InterPro" id="IPR032675">
    <property type="entry name" value="LRR_dom_sf"/>
</dbReference>
<dbReference type="Gene3D" id="3.80.10.10">
    <property type="entry name" value="Ribonuclease Inhibitor"/>
    <property type="match status" value="1"/>
</dbReference>
<evidence type="ECO:0008006" key="3">
    <source>
        <dbReference type="Google" id="ProtNLM"/>
    </source>
</evidence>
<evidence type="ECO:0000313" key="2">
    <source>
        <dbReference type="Proteomes" id="UP000274822"/>
    </source>
</evidence>
<evidence type="ECO:0000313" key="1">
    <source>
        <dbReference type="EMBL" id="RUS24265.1"/>
    </source>
</evidence>
<accession>A0A433Q383</accession>
<keyword evidence="2" id="KW-1185">Reference proteome</keyword>
<proteinExistence type="predicted"/>
<name>A0A433Q383_9FUNG</name>
<dbReference type="SUPFAM" id="SSF52047">
    <property type="entry name" value="RNI-like"/>
    <property type="match status" value="1"/>
</dbReference>
<dbReference type="AlphaFoldDB" id="A0A433Q383"/>
<gene>
    <name evidence="1" type="ORF">BC938DRAFT_473865</name>
</gene>
<organism evidence="1 2">
    <name type="scientific">Jimgerdemannia flammicorona</name>
    <dbReference type="NCBI Taxonomy" id="994334"/>
    <lineage>
        <taxon>Eukaryota</taxon>
        <taxon>Fungi</taxon>
        <taxon>Fungi incertae sedis</taxon>
        <taxon>Mucoromycota</taxon>
        <taxon>Mucoromycotina</taxon>
        <taxon>Endogonomycetes</taxon>
        <taxon>Endogonales</taxon>
        <taxon>Endogonaceae</taxon>
        <taxon>Jimgerdemannia</taxon>
    </lineage>
</organism>
<dbReference type="Proteomes" id="UP000274822">
    <property type="component" value="Unassembled WGS sequence"/>
</dbReference>